<name>A0A4U9HCF7_SERRU</name>
<evidence type="ECO:0000313" key="3">
    <source>
        <dbReference type="Proteomes" id="UP000307968"/>
    </source>
</evidence>
<sequence length="182" mass="20492">MGAHLRDTLLALPDSDWQPEEYLALLQQLDDEGLDDFTRVRELLGIASGKDNAWYTLRVGELKSMLALAGGDMEQALIWAEWTQEFNASVFTPQRSNYYRCLQTLLLLAQEPERDPAQYHSAFVKMYGQDAVDAASAAMSGEERFNGLFAIDSDLQALPAHQALLAAYEKLQQAKRRHWANA</sequence>
<reference evidence="2 3" key="1">
    <citation type="submission" date="2019-05" db="EMBL/GenBank/DDBJ databases">
        <authorList>
            <consortium name="Pathogen Informatics"/>
        </authorList>
    </citation>
    <scope>NUCLEOTIDE SEQUENCE [LARGE SCALE GENOMIC DNA]</scope>
    <source>
        <strain evidence="2 3">NCTC12971</strain>
    </source>
</reference>
<proteinExistence type="predicted"/>
<evidence type="ECO:0000259" key="1">
    <source>
        <dbReference type="Pfam" id="PF18381"/>
    </source>
</evidence>
<organism evidence="2 3">
    <name type="scientific">Serratia rubidaea</name>
    <name type="common">Serratia marinorubra</name>
    <dbReference type="NCBI Taxonomy" id="61652"/>
    <lineage>
        <taxon>Bacteria</taxon>
        <taxon>Pseudomonadati</taxon>
        <taxon>Pseudomonadota</taxon>
        <taxon>Gammaproteobacteria</taxon>
        <taxon>Enterobacterales</taxon>
        <taxon>Yersiniaceae</taxon>
        <taxon>Serratia</taxon>
    </lineage>
</organism>
<protein>
    <recommendedName>
        <fullName evidence="1">YcaO cyclodehydratase C-terminal domain-containing protein</fullName>
    </recommendedName>
</protein>
<dbReference type="Proteomes" id="UP000307968">
    <property type="component" value="Chromosome"/>
</dbReference>
<evidence type="ECO:0000313" key="2">
    <source>
        <dbReference type="EMBL" id="VTP61442.1"/>
    </source>
</evidence>
<dbReference type="Pfam" id="PF18381">
    <property type="entry name" value="YcaO_C"/>
    <property type="match status" value="1"/>
</dbReference>
<accession>A0A4U9HCF7</accession>
<gene>
    <name evidence="2" type="ORF">NCTC12971_01954</name>
</gene>
<dbReference type="AlphaFoldDB" id="A0A4U9HCF7"/>
<feature type="domain" description="YcaO cyclodehydratase C-terminal" evidence="1">
    <location>
        <begin position="2"/>
        <end position="177"/>
    </location>
</feature>
<dbReference type="EMBL" id="LR590463">
    <property type="protein sequence ID" value="VTP61442.1"/>
    <property type="molecule type" value="Genomic_DNA"/>
</dbReference>
<dbReference type="InterPro" id="IPR041080">
    <property type="entry name" value="YcaO_C"/>
</dbReference>